<dbReference type="InterPro" id="IPR043148">
    <property type="entry name" value="TagF_C"/>
</dbReference>
<dbReference type="AlphaFoldDB" id="A0A420DUZ6"/>
<evidence type="ECO:0000313" key="1">
    <source>
        <dbReference type="EMBL" id="RKE97978.1"/>
    </source>
</evidence>
<accession>A0A420DUZ6</accession>
<reference evidence="1 2" key="1">
    <citation type="submission" date="2018-09" db="EMBL/GenBank/DDBJ databases">
        <title>Genomic Encyclopedia of Archaeal and Bacterial Type Strains, Phase II (KMG-II): from individual species to whole genera.</title>
        <authorList>
            <person name="Goeker M."/>
        </authorList>
    </citation>
    <scope>NUCLEOTIDE SEQUENCE [LARGE SCALE GENOMIC DNA]</scope>
    <source>
        <strain evidence="1 2">DSM 26283</strain>
    </source>
</reference>
<dbReference type="GO" id="GO:0016740">
    <property type="term" value="F:transferase activity"/>
    <property type="evidence" value="ECO:0007669"/>
    <property type="project" value="UniProtKB-KW"/>
</dbReference>
<protein>
    <submittedName>
        <fullName evidence="1">UDP-N-acetylglucosamine:LPS N-acetylglucosamine transferase</fullName>
    </submittedName>
</protein>
<organism evidence="1 2">
    <name type="scientific">Ichthyenterobacterium magnum</name>
    <dbReference type="NCBI Taxonomy" id="1230530"/>
    <lineage>
        <taxon>Bacteria</taxon>
        <taxon>Pseudomonadati</taxon>
        <taxon>Bacteroidota</taxon>
        <taxon>Flavobacteriia</taxon>
        <taxon>Flavobacteriales</taxon>
        <taxon>Flavobacteriaceae</taxon>
        <taxon>Ichthyenterobacterium</taxon>
    </lineage>
</organism>
<comment type="caution">
    <text evidence="1">The sequence shown here is derived from an EMBL/GenBank/DDBJ whole genome shotgun (WGS) entry which is preliminary data.</text>
</comment>
<dbReference type="Proteomes" id="UP000284892">
    <property type="component" value="Unassembled WGS sequence"/>
</dbReference>
<sequence length="477" mass="55973">MYKDVLNLMKDKKVFILVSDGSGLRNFLFTKFKAEGENSNYNLQYWNDTRFSLSDRFNCNEVSIATYKQNWQTLLFCRVRKRIELNVLTKKFKDNVYQLYKFPLSYRSINDFIKSTIINVFERLNSTEAGIKRIRKRIKTLERSTKKYAYCKQQLTTDKPDLVFCTNQRSTKMISAVLAAQDLGIPTVCFIHSWDNVPKAMNVIETDYYLVWSDLMKKELLHYYPYIDESKVFVTGTPQFVPHYDRTLIKSRASFFNEYNLDVNKKYVCYSGDDITTSPLDQYYLEDLTNAVRNLNNKGENIGIIYRKCPVDFTDRYDEVLKNNKDLIIKIDPIWEQVGDMWSEIIPTVEDFSLLANICYHTELVTNVCSSTVFDFVIHKKPCIYYNYEQPQLKKGIRDIGQNYKYVHFRSMPSDAAVIWCKDKSELETKVFEVLKGERSNVSVGTQWYHNVVGQLPENACATIWNALEHIILKTTI</sequence>
<dbReference type="SUPFAM" id="SSF53756">
    <property type="entry name" value="UDP-Glycosyltransferase/glycogen phosphorylase"/>
    <property type="match status" value="1"/>
</dbReference>
<name>A0A420DUZ6_9FLAO</name>
<proteinExistence type="predicted"/>
<keyword evidence="1" id="KW-0808">Transferase</keyword>
<gene>
    <name evidence="1" type="ORF">BXY80_0043</name>
</gene>
<keyword evidence="2" id="KW-1185">Reference proteome</keyword>
<dbReference type="Gene3D" id="3.40.50.12580">
    <property type="match status" value="1"/>
</dbReference>
<evidence type="ECO:0000313" key="2">
    <source>
        <dbReference type="Proteomes" id="UP000284892"/>
    </source>
</evidence>
<dbReference type="EMBL" id="RAQJ01000001">
    <property type="protein sequence ID" value="RKE97978.1"/>
    <property type="molecule type" value="Genomic_DNA"/>
</dbReference>